<keyword evidence="1" id="KW-0560">Oxidoreductase</keyword>
<dbReference type="Pfam" id="PF08240">
    <property type="entry name" value="ADH_N"/>
    <property type="match status" value="1"/>
</dbReference>
<dbReference type="PANTHER" id="PTHR43401">
    <property type="entry name" value="L-THREONINE 3-DEHYDROGENASE"/>
    <property type="match status" value="1"/>
</dbReference>
<gene>
    <name evidence="4" type="ORF">CEE36_00310</name>
</gene>
<dbReference type="Gene3D" id="3.90.180.10">
    <property type="entry name" value="Medium-chain alcohol dehydrogenases, catalytic domain"/>
    <property type="match status" value="1"/>
</dbReference>
<dbReference type="InterPro" id="IPR013149">
    <property type="entry name" value="ADH-like_C"/>
</dbReference>
<accession>A0A532VAI8</accession>
<feature type="domain" description="Alcohol dehydrogenase-like C-terminal" evidence="2">
    <location>
        <begin position="198"/>
        <end position="333"/>
    </location>
</feature>
<dbReference type="AlphaFoldDB" id="A0A532VAI8"/>
<dbReference type="PANTHER" id="PTHR43401:SF2">
    <property type="entry name" value="L-THREONINE 3-DEHYDROGENASE"/>
    <property type="match status" value="1"/>
</dbReference>
<evidence type="ECO:0000313" key="4">
    <source>
        <dbReference type="EMBL" id="TKJ44220.1"/>
    </source>
</evidence>
<dbReference type="Proteomes" id="UP000317778">
    <property type="component" value="Unassembled WGS sequence"/>
</dbReference>
<dbReference type="InterPro" id="IPR036291">
    <property type="entry name" value="NAD(P)-bd_dom_sf"/>
</dbReference>
<dbReference type="EMBL" id="NJBO01000001">
    <property type="protein sequence ID" value="TKJ44220.1"/>
    <property type="molecule type" value="Genomic_DNA"/>
</dbReference>
<feature type="domain" description="Alcohol dehydrogenase-like N-terminal" evidence="3">
    <location>
        <begin position="42"/>
        <end position="159"/>
    </location>
</feature>
<evidence type="ECO:0000313" key="5">
    <source>
        <dbReference type="Proteomes" id="UP000317778"/>
    </source>
</evidence>
<name>A0A532VAI8_UNCT6</name>
<dbReference type="GO" id="GO:0016491">
    <property type="term" value="F:oxidoreductase activity"/>
    <property type="evidence" value="ECO:0007669"/>
    <property type="project" value="UniProtKB-KW"/>
</dbReference>
<dbReference type="SUPFAM" id="SSF51735">
    <property type="entry name" value="NAD(P)-binding Rossmann-fold domains"/>
    <property type="match status" value="1"/>
</dbReference>
<organism evidence="4 5">
    <name type="scientific">candidate division TA06 bacterium B3_TA06</name>
    <dbReference type="NCBI Taxonomy" id="2012487"/>
    <lineage>
        <taxon>Bacteria</taxon>
        <taxon>Bacteria division TA06</taxon>
    </lineage>
</organism>
<comment type="caution">
    <text evidence="4">The sequence shown here is derived from an EMBL/GenBank/DDBJ whole genome shotgun (WGS) entry which is preliminary data.</text>
</comment>
<evidence type="ECO:0000259" key="3">
    <source>
        <dbReference type="Pfam" id="PF08240"/>
    </source>
</evidence>
<sequence>MKALRCRVSIPRYLLAKVLGKRYPVSFLPLRLVDISEPSPLPGWRRVKVRLCGICGSDIALLYGKNSPRLSPFFSFPAVLGHEILGEVDGKRVVVNPNLACRERGMERCDACAGGDEEICQNTAEGAFAPGMLGFCRDLVGGWGEWIWAHPDKVHPVPERVPDERAVLTEPLAVALRGLRNFDLSNDGKTLVIGAGTIGLITIRLLRILGYKAEIHVAARYPLQAELAIELGADRVYSDVWDATRQVGAKSYKAIIGPPGWRGGFDVVVDAAGSKTSLQQASWAAREGGKLLLLGSPGEMKHDFSPHWFREVKLLGSYIYSDADFKRAVELLLKMEGIEKLVTHKFLLSDWRKAIRTVIHRRGIKVVFKP</sequence>
<protein>
    <submittedName>
        <fullName evidence="4">Alcohol dehydrogenase</fullName>
    </submittedName>
</protein>
<dbReference type="InterPro" id="IPR050129">
    <property type="entry name" value="Zn_alcohol_dh"/>
</dbReference>
<dbReference type="SUPFAM" id="SSF50129">
    <property type="entry name" value="GroES-like"/>
    <property type="match status" value="1"/>
</dbReference>
<proteinExistence type="predicted"/>
<evidence type="ECO:0000256" key="1">
    <source>
        <dbReference type="ARBA" id="ARBA00023002"/>
    </source>
</evidence>
<reference evidence="4 5" key="1">
    <citation type="submission" date="2017-06" db="EMBL/GenBank/DDBJ databases">
        <title>Novel microbial phyla capable of carbon fixation and sulfur reduction in deep-sea sediments.</title>
        <authorList>
            <person name="Huang J."/>
            <person name="Baker B."/>
            <person name="Wang Y."/>
        </authorList>
    </citation>
    <scope>NUCLEOTIDE SEQUENCE [LARGE SCALE GENOMIC DNA]</scope>
    <source>
        <strain evidence="4">B3_TA06</strain>
    </source>
</reference>
<dbReference type="InterPro" id="IPR011032">
    <property type="entry name" value="GroES-like_sf"/>
</dbReference>
<dbReference type="InterPro" id="IPR013154">
    <property type="entry name" value="ADH-like_N"/>
</dbReference>
<dbReference type="Pfam" id="PF00107">
    <property type="entry name" value="ADH_zinc_N"/>
    <property type="match status" value="1"/>
</dbReference>
<dbReference type="Gene3D" id="3.40.50.720">
    <property type="entry name" value="NAD(P)-binding Rossmann-like Domain"/>
    <property type="match status" value="1"/>
</dbReference>
<evidence type="ECO:0000259" key="2">
    <source>
        <dbReference type="Pfam" id="PF00107"/>
    </source>
</evidence>